<accession>A0A645DUJ0</accession>
<organism evidence="1">
    <name type="scientific">bioreactor metagenome</name>
    <dbReference type="NCBI Taxonomy" id="1076179"/>
    <lineage>
        <taxon>unclassified sequences</taxon>
        <taxon>metagenomes</taxon>
        <taxon>ecological metagenomes</taxon>
    </lineage>
</organism>
<dbReference type="AlphaFoldDB" id="A0A645DUJ0"/>
<protein>
    <submittedName>
        <fullName evidence="1">Uncharacterized protein</fullName>
    </submittedName>
</protein>
<sequence length="343" mass="37424">MTPVVLDENLLLVHNSTEAAPYIEILNLDGTDKKLLYQFAANTEIVNGIAYNGQAIALMTRQYDNTDPAAVKVRFALVGIRLADQQAAELYAYEPQEGNMTKAGSASIFLLGTTADGFVCKTILLQNYSTESNDPETIANNMRAATRHEVFLIPFDGTAPKALFAYQEGQGFEMATDQRLFLLQAGDGDALCVSEVDTATAAKKVIVPDLKQSNLASLFDGHGMGNIGIMGLVNDQLMLNFESSSSYNQRGDIEVIIRCVSVDTVTGELQENTLTNYYNATKVPVFVLAQAGDYLLVQAEVKNVKISTRNGFAVERSLGLISKEDYLASKPNYKMIDSIRKEG</sequence>
<comment type="caution">
    <text evidence="1">The sequence shown here is derived from an EMBL/GenBank/DDBJ whole genome shotgun (WGS) entry which is preliminary data.</text>
</comment>
<name>A0A645DUJ0_9ZZZZ</name>
<gene>
    <name evidence="1" type="ORF">SDC9_140306</name>
</gene>
<evidence type="ECO:0000313" key="1">
    <source>
        <dbReference type="EMBL" id="MPM93170.1"/>
    </source>
</evidence>
<proteinExistence type="predicted"/>
<reference evidence="1" key="1">
    <citation type="submission" date="2019-08" db="EMBL/GenBank/DDBJ databases">
        <authorList>
            <person name="Kucharzyk K."/>
            <person name="Murdoch R.W."/>
            <person name="Higgins S."/>
            <person name="Loffler F."/>
        </authorList>
    </citation>
    <scope>NUCLEOTIDE SEQUENCE</scope>
</reference>
<dbReference type="EMBL" id="VSSQ01040010">
    <property type="protein sequence ID" value="MPM93170.1"/>
    <property type="molecule type" value="Genomic_DNA"/>
</dbReference>